<dbReference type="GO" id="GO:0016020">
    <property type="term" value="C:membrane"/>
    <property type="evidence" value="ECO:0007669"/>
    <property type="project" value="UniProtKB-SubCell"/>
</dbReference>
<dbReference type="AlphaFoldDB" id="A0A9R0J692"/>
<dbReference type="GeneID" id="110800246"/>
<proteinExistence type="inferred from homology"/>
<dbReference type="InterPro" id="IPR038770">
    <property type="entry name" value="Na+/solute_symporter_sf"/>
</dbReference>
<feature type="domain" description="Cation/H(+) antiporter C-terminal" evidence="12">
    <location>
        <begin position="634"/>
        <end position="777"/>
    </location>
</feature>
<keyword evidence="8 10" id="KW-0472">Membrane</keyword>
<dbReference type="Proteomes" id="UP000813463">
    <property type="component" value="Chromosome 3"/>
</dbReference>
<evidence type="ECO:0000256" key="6">
    <source>
        <dbReference type="ARBA" id="ARBA00022989"/>
    </source>
</evidence>
<dbReference type="GO" id="GO:0098662">
    <property type="term" value="P:inorganic cation transmembrane transport"/>
    <property type="evidence" value="ECO:0000318"/>
    <property type="project" value="GO_Central"/>
</dbReference>
<feature type="transmembrane region" description="Helical" evidence="10">
    <location>
        <begin position="96"/>
        <end position="118"/>
    </location>
</feature>
<feature type="transmembrane region" description="Helical" evidence="10">
    <location>
        <begin position="197"/>
        <end position="217"/>
    </location>
</feature>
<evidence type="ECO:0000256" key="3">
    <source>
        <dbReference type="ARBA" id="ARBA00022538"/>
    </source>
</evidence>
<keyword evidence="7" id="KW-0406">Ion transport</keyword>
<dbReference type="GO" id="GO:1902600">
    <property type="term" value="P:proton transmembrane transport"/>
    <property type="evidence" value="ECO:0007669"/>
    <property type="project" value="InterPro"/>
</dbReference>
<comment type="subcellular location">
    <subcellularLocation>
        <location evidence="1">Membrane</location>
        <topology evidence="1">Multi-pass membrane protein</topology>
    </subcellularLocation>
</comment>
<reference evidence="13" key="1">
    <citation type="journal article" date="2021" name="Nat. Commun.">
        <title>Genomic analyses provide insights into spinach domestication and the genetic basis of agronomic traits.</title>
        <authorList>
            <person name="Cai X."/>
            <person name="Sun X."/>
            <person name="Xu C."/>
            <person name="Sun H."/>
            <person name="Wang X."/>
            <person name="Ge C."/>
            <person name="Zhang Z."/>
            <person name="Wang Q."/>
            <person name="Fei Z."/>
            <person name="Jiao C."/>
            <person name="Wang Q."/>
        </authorList>
    </citation>
    <scope>NUCLEOTIDE SEQUENCE [LARGE SCALE GENOMIC DNA]</scope>
    <source>
        <strain evidence="13">cv. Varoflay</strain>
    </source>
</reference>
<dbReference type="InterPro" id="IPR057290">
    <property type="entry name" value="CHX17_C"/>
</dbReference>
<keyword evidence="4 10" id="KW-0812">Transmembrane</keyword>
<feature type="transmembrane region" description="Helical" evidence="10">
    <location>
        <begin position="67"/>
        <end position="84"/>
    </location>
</feature>
<reference evidence="14" key="2">
    <citation type="submission" date="2025-08" db="UniProtKB">
        <authorList>
            <consortium name="RefSeq"/>
        </authorList>
    </citation>
    <scope>IDENTIFICATION</scope>
    <source>
        <tissue evidence="14">Leaf</tissue>
    </source>
</reference>
<dbReference type="InterPro" id="IPR006153">
    <property type="entry name" value="Cation/H_exchanger_TM"/>
</dbReference>
<dbReference type="RefSeq" id="XP_021861243.2">
    <property type="nucleotide sequence ID" value="XM_022005551.2"/>
</dbReference>
<sequence>MDHTAVELNGSNVINFHDVTIICQKFCNTRSPDCPRDFSIILFDLSVVLILIHIMRFLMKPLKQPKVIPDVLAGIILGPSGLGHKKNFAKAYTTEITEFIITNIGFIGLMFFVFVMGVKTDLCAATKAGKKHWVIASVGVVIPHFVGYLVISNIINEIDPVLRYSGGCIISVMIITTFPATNSILKDMNLLSSEVGRLSLTTVVMSDIAGISVMILFEAIKLARRNKISMLYFLLTTFGFGGLISFGVPPLMKWINVKNRKGKFAEQNYVIASLIGCLLSGFTADFTGGAMGNGPIWLGLAMPNGPLAGATIVHNVELIVNEVFMPFAYATIGLKTNVFEMLQSWSHLTPIFAFGVISFVTKLLTTIVAAKFMDMSYRDSATTGFMLNLRGQTEYYACLHLYELKYLSTPSFTLMVVMITTMTSISCCIINFLYDPTIPYKINKKRTIQHTMQESELRILACIYDQESLSSLFNFLEFSNPTTKSPFKVYTLNLIELIGRGAPIFIDHTKPNEEYWDDNNEVVHNSIKFYEKAHMECITMNFFTSVTPNRTMYQDICEFALTNKVGFIILPFHKKCIEVGNDFSNANLRPGVQSTNANTLSHAPCSVGIFACKNFSPWGTLTTIGSQRIHRQFAILFLGGPDAREALTLAGRMVEHPDVSLIVVRFLSNEYKGDDILERRMDDGVITSFWVKNERNEKVEYKEVVVSDGSETILAIQSLNHSVPIDLWIVGRNNGINPTLLNGLSEWSDDPYLGLLGDFLVSMDFDTSGSVLVVQQQVLRDQQRSKNCVCL</sequence>
<evidence type="ECO:0000313" key="13">
    <source>
        <dbReference type="Proteomes" id="UP000813463"/>
    </source>
</evidence>
<accession>A0A9R0J692</accession>
<evidence type="ECO:0000256" key="7">
    <source>
        <dbReference type="ARBA" id="ARBA00023065"/>
    </source>
</evidence>
<dbReference type="GO" id="GO:0015297">
    <property type="term" value="F:antiporter activity"/>
    <property type="evidence" value="ECO:0007669"/>
    <property type="project" value="InterPro"/>
</dbReference>
<evidence type="ECO:0000256" key="10">
    <source>
        <dbReference type="SAM" id="Phobius"/>
    </source>
</evidence>
<feature type="transmembrane region" description="Helical" evidence="10">
    <location>
        <begin position="38"/>
        <end position="55"/>
    </location>
</feature>
<feature type="domain" description="Cation/H+ exchanger transmembrane" evidence="11">
    <location>
        <begin position="50"/>
        <end position="425"/>
    </location>
</feature>
<keyword evidence="2" id="KW-0813">Transport</keyword>
<dbReference type="Pfam" id="PF23259">
    <property type="entry name" value="CHX17_C"/>
    <property type="match status" value="1"/>
</dbReference>
<dbReference type="InterPro" id="IPR050794">
    <property type="entry name" value="CPA2_transporter"/>
</dbReference>
<dbReference type="Gene3D" id="1.20.1530.20">
    <property type="match status" value="1"/>
</dbReference>
<feature type="transmembrane region" description="Helical" evidence="10">
    <location>
        <begin position="269"/>
        <end position="292"/>
    </location>
</feature>
<evidence type="ECO:0000256" key="2">
    <source>
        <dbReference type="ARBA" id="ARBA00022448"/>
    </source>
</evidence>
<feature type="transmembrane region" description="Helical" evidence="10">
    <location>
        <begin position="412"/>
        <end position="434"/>
    </location>
</feature>
<dbReference type="KEGG" id="soe:110800246"/>
<dbReference type="GO" id="GO:0012505">
    <property type="term" value="C:endomembrane system"/>
    <property type="evidence" value="ECO:0000318"/>
    <property type="project" value="GO_Central"/>
</dbReference>
<name>A0A9R0J692_SPIOL</name>
<protein>
    <submittedName>
        <fullName evidence="14">Cation/H(+) antiporter 24-like</fullName>
    </submittedName>
</protein>
<evidence type="ECO:0000256" key="9">
    <source>
        <dbReference type="ARBA" id="ARBA00038341"/>
    </source>
</evidence>
<gene>
    <name evidence="14" type="primary">LOC110800246</name>
</gene>
<keyword evidence="13" id="KW-1185">Reference proteome</keyword>
<evidence type="ECO:0000259" key="12">
    <source>
        <dbReference type="Pfam" id="PF23259"/>
    </source>
</evidence>
<comment type="similarity">
    <text evidence="9">Belongs to the monovalent cation:proton antiporter 2 (CPA2) transporter (TC 2.A.37) family. CHX (TC 2.A.37.4) subfamily.</text>
</comment>
<keyword evidence="5" id="KW-0630">Potassium</keyword>
<evidence type="ECO:0000256" key="1">
    <source>
        <dbReference type="ARBA" id="ARBA00004141"/>
    </source>
</evidence>
<keyword evidence="3" id="KW-0633">Potassium transport</keyword>
<evidence type="ECO:0000256" key="4">
    <source>
        <dbReference type="ARBA" id="ARBA00022692"/>
    </source>
</evidence>
<dbReference type="GO" id="GO:0006885">
    <property type="term" value="P:regulation of pH"/>
    <property type="evidence" value="ECO:0000318"/>
    <property type="project" value="GO_Central"/>
</dbReference>
<evidence type="ECO:0000259" key="11">
    <source>
        <dbReference type="Pfam" id="PF00999"/>
    </source>
</evidence>
<keyword evidence="6 10" id="KW-1133">Transmembrane helix</keyword>
<dbReference type="PANTHER" id="PTHR32468:SF109">
    <property type="entry name" value="CATION_H(+) ANTIPORTER 24-RELATED"/>
    <property type="match status" value="1"/>
</dbReference>
<dbReference type="Pfam" id="PF00999">
    <property type="entry name" value="Na_H_Exchanger"/>
    <property type="match status" value="1"/>
</dbReference>
<dbReference type="GO" id="GO:0006813">
    <property type="term" value="P:potassium ion transport"/>
    <property type="evidence" value="ECO:0007669"/>
    <property type="project" value="UniProtKB-KW"/>
</dbReference>
<dbReference type="PANTHER" id="PTHR32468">
    <property type="entry name" value="CATION/H + ANTIPORTER"/>
    <property type="match status" value="1"/>
</dbReference>
<feature type="transmembrane region" description="Helical" evidence="10">
    <location>
        <begin position="133"/>
        <end position="155"/>
    </location>
</feature>
<feature type="transmembrane region" description="Helical" evidence="10">
    <location>
        <begin position="161"/>
        <end position="185"/>
    </location>
</feature>
<evidence type="ECO:0000313" key="14">
    <source>
        <dbReference type="RefSeq" id="XP_021861243.2"/>
    </source>
</evidence>
<evidence type="ECO:0000256" key="8">
    <source>
        <dbReference type="ARBA" id="ARBA00023136"/>
    </source>
</evidence>
<organism evidence="13 14">
    <name type="scientific">Spinacia oleracea</name>
    <name type="common">Spinach</name>
    <dbReference type="NCBI Taxonomy" id="3562"/>
    <lineage>
        <taxon>Eukaryota</taxon>
        <taxon>Viridiplantae</taxon>
        <taxon>Streptophyta</taxon>
        <taxon>Embryophyta</taxon>
        <taxon>Tracheophyta</taxon>
        <taxon>Spermatophyta</taxon>
        <taxon>Magnoliopsida</taxon>
        <taxon>eudicotyledons</taxon>
        <taxon>Gunneridae</taxon>
        <taxon>Pentapetalae</taxon>
        <taxon>Caryophyllales</taxon>
        <taxon>Chenopodiaceae</taxon>
        <taxon>Chenopodioideae</taxon>
        <taxon>Anserineae</taxon>
        <taxon>Spinacia</taxon>
    </lineage>
</organism>
<feature type="transmembrane region" description="Helical" evidence="10">
    <location>
        <begin position="351"/>
        <end position="370"/>
    </location>
</feature>
<feature type="transmembrane region" description="Helical" evidence="10">
    <location>
        <begin position="229"/>
        <end position="248"/>
    </location>
</feature>
<evidence type="ECO:0000256" key="5">
    <source>
        <dbReference type="ARBA" id="ARBA00022958"/>
    </source>
</evidence>